<sequence>MLAGEQGVPWSSQRGRAMVLVKPRQVVVDLIGRLNKCGVISPRFDVALGGIEQIASDLLPSRQFGHVARGRSAATSGGGGRRGAVEGGLYPKVGARDAFFQGLFGAPPLPLPHLCASRMANVETSTPR</sequence>
<name>A0ABN9R7N5_9DINO</name>
<dbReference type="InterPro" id="IPR000630">
    <property type="entry name" value="Ribosomal_uS8"/>
</dbReference>
<evidence type="ECO:0000313" key="1">
    <source>
        <dbReference type="EMBL" id="CAK0813511.1"/>
    </source>
</evidence>
<dbReference type="Gene3D" id="3.30.1490.10">
    <property type="match status" value="1"/>
</dbReference>
<organism evidence="1 2">
    <name type="scientific">Prorocentrum cordatum</name>
    <dbReference type="NCBI Taxonomy" id="2364126"/>
    <lineage>
        <taxon>Eukaryota</taxon>
        <taxon>Sar</taxon>
        <taxon>Alveolata</taxon>
        <taxon>Dinophyceae</taxon>
        <taxon>Prorocentrales</taxon>
        <taxon>Prorocentraceae</taxon>
        <taxon>Prorocentrum</taxon>
    </lineage>
</organism>
<comment type="caution">
    <text evidence="1">The sequence shown here is derived from an EMBL/GenBank/DDBJ whole genome shotgun (WGS) entry which is preliminary data.</text>
</comment>
<evidence type="ECO:0000313" key="2">
    <source>
        <dbReference type="Proteomes" id="UP001189429"/>
    </source>
</evidence>
<keyword evidence="2" id="KW-1185">Reference proteome</keyword>
<dbReference type="EMBL" id="CAUYUJ010005402">
    <property type="protein sequence ID" value="CAK0813511.1"/>
    <property type="molecule type" value="Genomic_DNA"/>
</dbReference>
<reference evidence="1" key="1">
    <citation type="submission" date="2023-10" db="EMBL/GenBank/DDBJ databases">
        <authorList>
            <person name="Chen Y."/>
            <person name="Shah S."/>
            <person name="Dougan E. K."/>
            <person name="Thang M."/>
            <person name="Chan C."/>
        </authorList>
    </citation>
    <scope>NUCLEOTIDE SEQUENCE [LARGE SCALE GENOMIC DNA]</scope>
</reference>
<accession>A0ABN9R7N5</accession>
<dbReference type="PANTHER" id="PTHR11758">
    <property type="entry name" value="40S RIBOSOMAL PROTEIN S15A"/>
    <property type="match status" value="1"/>
</dbReference>
<proteinExistence type="predicted"/>
<gene>
    <name evidence="1" type="ORF">PCOR1329_LOCUS17409</name>
</gene>
<dbReference type="Proteomes" id="UP001189429">
    <property type="component" value="Unassembled WGS sequence"/>
</dbReference>
<protein>
    <submittedName>
        <fullName evidence="1">Uncharacterized protein</fullName>
    </submittedName>
</protein>